<feature type="compositionally biased region" description="Polar residues" evidence="1">
    <location>
        <begin position="24"/>
        <end position="33"/>
    </location>
</feature>
<feature type="compositionally biased region" description="Polar residues" evidence="1">
    <location>
        <begin position="80"/>
        <end position="98"/>
    </location>
</feature>
<feature type="compositionally biased region" description="Basic and acidic residues" evidence="1">
    <location>
        <begin position="1"/>
        <end position="14"/>
    </location>
</feature>
<feature type="compositionally biased region" description="Basic and acidic residues" evidence="1">
    <location>
        <begin position="377"/>
        <end position="387"/>
    </location>
</feature>
<feature type="compositionally biased region" description="Polar residues" evidence="1">
    <location>
        <begin position="353"/>
        <end position="369"/>
    </location>
</feature>
<name>A0A420YJH9_9PEZI</name>
<feature type="region of interest" description="Disordered" evidence="1">
    <location>
        <begin position="1"/>
        <end position="111"/>
    </location>
</feature>
<proteinExistence type="predicted"/>
<organism evidence="2 3">
    <name type="scientific">Coniochaeta pulveracea</name>
    <dbReference type="NCBI Taxonomy" id="177199"/>
    <lineage>
        <taxon>Eukaryota</taxon>
        <taxon>Fungi</taxon>
        <taxon>Dikarya</taxon>
        <taxon>Ascomycota</taxon>
        <taxon>Pezizomycotina</taxon>
        <taxon>Sordariomycetes</taxon>
        <taxon>Sordariomycetidae</taxon>
        <taxon>Coniochaetales</taxon>
        <taxon>Coniochaetaceae</taxon>
        <taxon>Coniochaeta</taxon>
    </lineage>
</organism>
<protein>
    <submittedName>
        <fullName evidence="2">Uncharacterized protein</fullName>
    </submittedName>
</protein>
<keyword evidence="3" id="KW-1185">Reference proteome</keyword>
<evidence type="ECO:0000313" key="2">
    <source>
        <dbReference type="EMBL" id="RKU48011.1"/>
    </source>
</evidence>
<dbReference type="Proteomes" id="UP000275385">
    <property type="component" value="Unassembled WGS sequence"/>
</dbReference>
<comment type="caution">
    <text evidence="2">The sequence shown here is derived from an EMBL/GenBank/DDBJ whole genome shotgun (WGS) entry which is preliminary data.</text>
</comment>
<sequence length="398" mass="41600">MSAKRSLTEEREQQLAEARALRQGYQQSGTFHANGSRGGRSKPRTPGGRASQPAGRGRGGMQTTSQMSAGNRAYVGPGTQRYSNQISFGSLPSSSTGNRRTEHRSAPAQRANVANVSAMAPKPQTRVISYYQDNSNDLSGVTSSTTATAAPPTALRDLSAPAAGIPVVTTTSLPQAALIKATSTAGAETAGLAQHSVSQARSSIAHDWNTAQVADEVDSFDVDPDFGSGTVSSMVSASDHPIVNISIPVVATIAAQPRGGSSVPGAAANNNTPSATRLAPNTVWHWNYQDETAGPDIIPVEPVAADLDAMDVDDQTPSPLEIDPIWNRPAKKRIPCSCARGLGQSRWAEASCPTPTSHGLLSHQPQSRNFDGLCPIHGDKNRFRSDGGHNPTNPAGGN</sequence>
<dbReference type="AlphaFoldDB" id="A0A420YJH9"/>
<evidence type="ECO:0000256" key="1">
    <source>
        <dbReference type="SAM" id="MobiDB-lite"/>
    </source>
</evidence>
<evidence type="ECO:0000313" key="3">
    <source>
        <dbReference type="Proteomes" id="UP000275385"/>
    </source>
</evidence>
<dbReference type="EMBL" id="QVQW01000006">
    <property type="protein sequence ID" value="RKU48011.1"/>
    <property type="molecule type" value="Genomic_DNA"/>
</dbReference>
<accession>A0A420YJH9</accession>
<feature type="region of interest" description="Disordered" evidence="1">
    <location>
        <begin position="350"/>
        <end position="398"/>
    </location>
</feature>
<gene>
    <name evidence="2" type="ORF">DL546_006581</name>
</gene>
<reference evidence="2 3" key="1">
    <citation type="submission" date="2018-08" db="EMBL/GenBank/DDBJ databases">
        <title>Draft genome of the lignicolous fungus Coniochaeta pulveracea.</title>
        <authorList>
            <person name="Borstlap C.J."/>
            <person name="De Witt R.N."/>
            <person name="Botha A."/>
            <person name="Volschenk H."/>
        </authorList>
    </citation>
    <scope>NUCLEOTIDE SEQUENCE [LARGE SCALE GENOMIC DNA]</scope>
    <source>
        <strain evidence="2 3">CAB683</strain>
    </source>
</reference>